<evidence type="ECO:0000256" key="2">
    <source>
        <dbReference type="SAM" id="MobiDB-lite"/>
    </source>
</evidence>
<feature type="compositionally biased region" description="Basic residues" evidence="2">
    <location>
        <begin position="189"/>
        <end position="199"/>
    </location>
</feature>
<dbReference type="EMBL" id="BSXN01000595">
    <property type="protein sequence ID" value="GME69154.1"/>
    <property type="molecule type" value="Genomic_DNA"/>
</dbReference>
<evidence type="ECO:0000256" key="1">
    <source>
        <dbReference type="SAM" id="Coils"/>
    </source>
</evidence>
<feature type="coiled-coil region" evidence="1">
    <location>
        <begin position="11"/>
        <end position="38"/>
    </location>
</feature>
<name>A0A9W6SYA2_CANBO</name>
<feature type="compositionally biased region" description="Low complexity" evidence="2">
    <location>
        <begin position="150"/>
        <end position="159"/>
    </location>
</feature>
<organism evidence="3 4">
    <name type="scientific">Candida boidinii</name>
    <name type="common">Yeast</name>
    <dbReference type="NCBI Taxonomy" id="5477"/>
    <lineage>
        <taxon>Eukaryota</taxon>
        <taxon>Fungi</taxon>
        <taxon>Dikarya</taxon>
        <taxon>Ascomycota</taxon>
        <taxon>Saccharomycotina</taxon>
        <taxon>Pichiomycetes</taxon>
        <taxon>Pichiales</taxon>
        <taxon>Pichiaceae</taxon>
        <taxon>Ogataea</taxon>
        <taxon>Ogataea/Candida clade</taxon>
    </lineage>
</organism>
<evidence type="ECO:0000313" key="4">
    <source>
        <dbReference type="Proteomes" id="UP001165120"/>
    </source>
</evidence>
<protein>
    <submittedName>
        <fullName evidence="3">Unnamed protein product</fullName>
    </submittedName>
</protein>
<feature type="compositionally biased region" description="Basic and acidic residues" evidence="2">
    <location>
        <begin position="200"/>
        <end position="215"/>
    </location>
</feature>
<reference evidence="3" key="1">
    <citation type="submission" date="2023-04" db="EMBL/GenBank/DDBJ databases">
        <title>Candida boidinii NBRC 10035.</title>
        <authorList>
            <person name="Ichikawa N."/>
            <person name="Sato H."/>
            <person name="Tonouchi N."/>
        </authorList>
    </citation>
    <scope>NUCLEOTIDE SEQUENCE</scope>
    <source>
        <strain evidence="3">NBRC 10035</strain>
    </source>
</reference>
<dbReference type="Proteomes" id="UP001165120">
    <property type="component" value="Unassembled WGS sequence"/>
</dbReference>
<comment type="caution">
    <text evidence="3">The sequence shown here is derived from an EMBL/GenBank/DDBJ whole genome shotgun (WGS) entry which is preliminary data.</text>
</comment>
<keyword evidence="1" id="KW-0175">Coiled coil</keyword>
<accession>A0A9W6SYA2</accession>
<feature type="compositionally biased region" description="Low complexity" evidence="2">
    <location>
        <begin position="174"/>
        <end position="188"/>
    </location>
</feature>
<keyword evidence="4" id="KW-1185">Reference proteome</keyword>
<proteinExistence type="predicted"/>
<sequence>MPLGKQKITTLEDVNEQIRSLGSEIDDVQVENSNLEDLDPSLVNAVVNQAVRNHKINHPHEDEEDHPNDLVSFSDINQQNLQDINTKGNDFEKDYTIHKGHSHHHYSKEAQESHDSIFKQFQNDNNTSANNSMNNNNDNYRHSDHYSLKNGNTNNNHLNAESQKLNTTEKSSKSSKSNSHQSKSSKSGKSGKSKKSSKKSSKENNGSKKSNKESSKSSIKQSIKEPFKELVKESESNAGKLSAIEVAKEAAIAAATAAAAVSITEAAKTMNETEDFRLPPPKRQKIPEEKLDGVITDISPSEIKKCSRCRVKRLSEDSEMLAKYQTCIKCRLKRKRKERKPRDITKLPNLYNDYDEFLQKIRLNQDIDIFQHNYRGYTSEHIFPRFKGYEITDNIYKQIGRLLIQTYISPLMYLTGYKFAVRDFHKSPLFVGTDDDGNLLPSTKSKRVSFIFVCSQDKIMI</sequence>
<evidence type="ECO:0000313" key="3">
    <source>
        <dbReference type="EMBL" id="GME69154.1"/>
    </source>
</evidence>
<feature type="region of interest" description="Disordered" evidence="2">
    <location>
        <begin position="122"/>
        <end position="221"/>
    </location>
</feature>
<dbReference type="AlphaFoldDB" id="A0A9W6SYA2"/>
<feature type="compositionally biased region" description="Low complexity" evidence="2">
    <location>
        <begin position="123"/>
        <end position="138"/>
    </location>
</feature>
<gene>
    <name evidence="3" type="ORF">Cboi02_000211400</name>
</gene>